<evidence type="ECO:0000259" key="2">
    <source>
        <dbReference type="Pfam" id="PF00326"/>
    </source>
</evidence>
<dbReference type="InterPro" id="IPR001375">
    <property type="entry name" value="Peptidase_S9_cat"/>
</dbReference>
<proteinExistence type="predicted"/>
<gene>
    <name evidence="4" type="ORF">DXG03_004621</name>
</gene>
<feature type="domain" description="Peptidase S9 prolyl oligopeptidase catalytic" evidence="2">
    <location>
        <begin position="309"/>
        <end position="381"/>
    </location>
</feature>
<comment type="caution">
    <text evidence="4">The sequence shown here is derived from an EMBL/GenBank/DDBJ whole genome shotgun (WGS) entry which is preliminary data.</text>
</comment>
<feature type="domain" description="Alpha/beta hydrolase fold-3" evidence="3">
    <location>
        <begin position="49"/>
        <end position="175"/>
    </location>
</feature>
<dbReference type="Pfam" id="PF00326">
    <property type="entry name" value="Peptidase_S9"/>
    <property type="match status" value="1"/>
</dbReference>
<dbReference type="OrthoDB" id="19653at2759"/>
<organism evidence="4 5">
    <name type="scientific">Asterophora parasitica</name>
    <dbReference type="NCBI Taxonomy" id="117018"/>
    <lineage>
        <taxon>Eukaryota</taxon>
        <taxon>Fungi</taxon>
        <taxon>Dikarya</taxon>
        <taxon>Basidiomycota</taxon>
        <taxon>Agaricomycotina</taxon>
        <taxon>Agaricomycetes</taxon>
        <taxon>Agaricomycetidae</taxon>
        <taxon>Agaricales</taxon>
        <taxon>Tricholomatineae</taxon>
        <taxon>Lyophyllaceae</taxon>
        <taxon>Asterophora</taxon>
    </lineage>
</organism>
<protein>
    <recommendedName>
        <fullName evidence="6">Alpha/beta-hydrolase</fullName>
    </recommendedName>
</protein>
<sequence>MSTLERLTFPYKTVTSSSKPLDVYVDVYPPQSPSNVADAILTGPRVPAVIYFHGGGLTVGNRQSWFPTWLHKRATNAGYAFISADYQLLPPATGHDIVQDIGDLLAYVVSREFVAPVVGNEQHFTFEIDPEAVVVTGSSAGGLCAYIAAMHCVYPKPKAVVSMYGMGADFFSPHYLTPKTKPFFRGREILDPQDFPDFLHHNHLPDAPSFESLQPIADSALAYHPQTYHIPGYPANPRMLLTRLYLQLGVFIDYYTGVHENGGISLPLRAALESKPAFGENDAEYIARVRSLVPPEHHSLFTQFNISADWPPTMLIHGTEDSAVPVQESRSLKRHLEAAGVEVELHEVEGREHSFDYEEGAEDLFGKAVFDKVEEFLARHIGRKGA</sequence>
<dbReference type="PANTHER" id="PTHR48081:SF3">
    <property type="entry name" value="ALPHA_BETA HYDROLASE FOLD-3 DOMAIN-CONTAINING PROTEIN"/>
    <property type="match status" value="1"/>
</dbReference>
<dbReference type="Proteomes" id="UP000775547">
    <property type="component" value="Unassembled WGS sequence"/>
</dbReference>
<dbReference type="InterPro" id="IPR050300">
    <property type="entry name" value="GDXG_lipolytic_enzyme"/>
</dbReference>
<dbReference type="GO" id="GO:0008236">
    <property type="term" value="F:serine-type peptidase activity"/>
    <property type="evidence" value="ECO:0007669"/>
    <property type="project" value="InterPro"/>
</dbReference>
<dbReference type="PANTHER" id="PTHR48081">
    <property type="entry name" value="AB HYDROLASE SUPERFAMILY PROTEIN C4A8.06C"/>
    <property type="match status" value="1"/>
</dbReference>
<dbReference type="Pfam" id="PF07859">
    <property type="entry name" value="Abhydrolase_3"/>
    <property type="match status" value="1"/>
</dbReference>
<reference evidence="4" key="1">
    <citation type="submission" date="2020-07" db="EMBL/GenBank/DDBJ databases">
        <authorList>
            <person name="Nieuwenhuis M."/>
            <person name="Van De Peppel L.J.J."/>
        </authorList>
    </citation>
    <scope>NUCLEOTIDE SEQUENCE</scope>
    <source>
        <strain evidence="4">AP01</strain>
        <tissue evidence="4">Mycelium</tissue>
    </source>
</reference>
<dbReference type="Gene3D" id="3.40.50.1820">
    <property type="entry name" value="alpha/beta hydrolase"/>
    <property type="match status" value="1"/>
</dbReference>
<evidence type="ECO:0000259" key="3">
    <source>
        <dbReference type="Pfam" id="PF07859"/>
    </source>
</evidence>
<name>A0A9P7KE55_9AGAR</name>
<keyword evidence="1" id="KW-0378">Hydrolase</keyword>
<keyword evidence="5" id="KW-1185">Reference proteome</keyword>
<evidence type="ECO:0000313" key="5">
    <source>
        <dbReference type="Proteomes" id="UP000775547"/>
    </source>
</evidence>
<evidence type="ECO:0000256" key="1">
    <source>
        <dbReference type="ARBA" id="ARBA00022801"/>
    </source>
</evidence>
<evidence type="ECO:0000313" key="4">
    <source>
        <dbReference type="EMBL" id="KAG5646019.1"/>
    </source>
</evidence>
<accession>A0A9P7KE55</accession>
<dbReference type="GO" id="GO:0006508">
    <property type="term" value="P:proteolysis"/>
    <property type="evidence" value="ECO:0007669"/>
    <property type="project" value="InterPro"/>
</dbReference>
<dbReference type="InterPro" id="IPR013094">
    <property type="entry name" value="AB_hydrolase_3"/>
</dbReference>
<dbReference type="InterPro" id="IPR029058">
    <property type="entry name" value="AB_hydrolase_fold"/>
</dbReference>
<dbReference type="SUPFAM" id="SSF53474">
    <property type="entry name" value="alpha/beta-Hydrolases"/>
    <property type="match status" value="1"/>
</dbReference>
<evidence type="ECO:0008006" key="6">
    <source>
        <dbReference type="Google" id="ProtNLM"/>
    </source>
</evidence>
<dbReference type="AlphaFoldDB" id="A0A9P7KE55"/>
<dbReference type="EMBL" id="JABCKV010000028">
    <property type="protein sequence ID" value="KAG5646019.1"/>
    <property type="molecule type" value="Genomic_DNA"/>
</dbReference>
<reference evidence="4" key="2">
    <citation type="submission" date="2021-10" db="EMBL/GenBank/DDBJ databases">
        <title>Phylogenomics reveals ancestral predisposition of the termite-cultivated fungus Termitomyces towards a domesticated lifestyle.</title>
        <authorList>
            <person name="Auxier B."/>
            <person name="Grum-Grzhimaylo A."/>
            <person name="Cardenas M.E."/>
            <person name="Lodge J.D."/>
            <person name="Laessoe T."/>
            <person name="Pedersen O."/>
            <person name="Smith M.E."/>
            <person name="Kuyper T.W."/>
            <person name="Franco-Molano E.A."/>
            <person name="Baroni T.J."/>
            <person name="Aanen D.K."/>
        </authorList>
    </citation>
    <scope>NUCLEOTIDE SEQUENCE</scope>
    <source>
        <strain evidence="4">AP01</strain>
        <tissue evidence="4">Mycelium</tissue>
    </source>
</reference>